<dbReference type="InterPro" id="IPR023380">
    <property type="entry name" value="DsbB-like_sf"/>
</dbReference>
<dbReference type="InterPro" id="IPR024199">
    <property type="entry name" value="Uncharacterised_DsbB"/>
</dbReference>
<dbReference type="EMBL" id="QUMO01000004">
    <property type="protein sequence ID" value="REF84607.1"/>
    <property type="molecule type" value="Genomic_DNA"/>
</dbReference>
<reference evidence="6 7" key="1">
    <citation type="submission" date="2018-08" db="EMBL/GenBank/DDBJ databases">
        <title>Genomic Encyclopedia of Type Strains, Phase IV (KMG-IV): sequencing the most valuable type-strain genomes for metagenomic binning, comparative biology and taxonomic classification.</title>
        <authorList>
            <person name="Goeker M."/>
        </authorList>
    </citation>
    <scope>NUCLEOTIDE SEQUENCE [LARGE SCALE GENOMIC DNA]</scope>
    <source>
        <strain evidence="6 7">BW863</strain>
    </source>
</reference>
<evidence type="ECO:0000313" key="6">
    <source>
        <dbReference type="EMBL" id="REF84607.1"/>
    </source>
</evidence>
<comment type="subcellular location">
    <subcellularLocation>
        <location evidence="1">Membrane</location>
        <topology evidence="1">Multi-pass membrane protein</topology>
    </subcellularLocation>
</comment>
<sequence length="168" mass="18001">MTATDFRNVQAAHVAGLILLIAAATIGGAWIFQAFGYAPCELCLKERIPYYVGVPVAAVAFAFAVNQSRGLTRVGFVLLFLIFAFSAGFGIYHAGVEWRFWPGPTACTGSTLTKANSVQDFLHQLQTQKVVRCDAVAIRILGLSLAGWNALISAVLALLAIWGLRKAA</sequence>
<dbReference type="GO" id="GO:0006457">
    <property type="term" value="P:protein folding"/>
    <property type="evidence" value="ECO:0007669"/>
    <property type="project" value="InterPro"/>
</dbReference>
<keyword evidence="7" id="KW-1185">Reference proteome</keyword>
<dbReference type="SUPFAM" id="SSF158442">
    <property type="entry name" value="DsbB-like"/>
    <property type="match status" value="1"/>
</dbReference>
<dbReference type="RefSeq" id="WP_245411320.1">
    <property type="nucleotide sequence ID" value="NZ_CP025086.1"/>
</dbReference>
<dbReference type="InterPro" id="IPR003752">
    <property type="entry name" value="DiS_bond_form_DsbB/BdbC"/>
</dbReference>
<keyword evidence="2 5" id="KW-0812">Transmembrane</keyword>
<dbReference type="Gene3D" id="1.20.1550.10">
    <property type="entry name" value="DsbB-like"/>
    <property type="match status" value="1"/>
</dbReference>
<dbReference type="PIRSF" id="PIRSF033913">
    <property type="entry name" value="S-S_format_DsbB"/>
    <property type="match status" value="1"/>
</dbReference>
<feature type="transmembrane region" description="Helical" evidence="5">
    <location>
        <begin position="48"/>
        <end position="65"/>
    </location>
</feature>
<feature type="transmembrane region" description="Helical" evidence="5">
    <location>
        <begin position="145"/>
        <end position="164"/>
    </location>
</feature>
<evidence type="ECO:0000256" key="1">
    <source>
        <dbReference type="ARBA" id="ARBA00004141"/>
    </source>
</evidence>
<keyword evidence="4 5" id="KW-0472">Membrane</keyword>
<name>A0A3D9YPV1_9HYPH</name>
<dbReference type="GO" id="GO:0016020">
    <property type="term" value="C:membrane"/>
    <property type="evidence" value="ECO:0007669"/>
    <property type="project" value="UniProtKB-SubCell"/>
</dbReference>
<keyword evidence="3 5" id="KW-1133">Transmembrane helix</keyword>
<dbReference type="Proteomes" id="UP000256900">
    <property type="component" value="Unassembled WGS sequence"/>
</dbReference>
<evidence type="ECO:0000256" key="3">
    <source>
        <dbReference type="ARBA" id="ARBA00022989"/>
    </source>
</evidence>
<organism evidence="6 7">
    <name type="scientific">Methylovirgula ligni</name>
    <dbReference type="NCBI Taxonomy" id="569860"/>
    <lineage>
        <taxon>Bacteria</taxon>
        <taxon>Pseudomonadati</taxon>
        <taxon>Pseudomonadota</taxon>
        <taxon>Alphaproteobacteria</taxon>
        <taxon>Hyphomicrobiales</taxon>
        <taxon>Beijerinckiaceae</taxon>
        <taxon>Methylovirgula</taxon>
    </lineage>
</organism>
<proteinExistence type="predicted"/>
<dbReference type="GO" id="GO:0015035">
    <property type="term" value="F:protein-disulfide reductase activity"/>
    <property type="evidence" value="ECO:0007669"/>
    <property type="project" value="InterPro"/>
</dbReference>
<feature type="transmembrane region" description="Helical" evidence="5">
    <location>
        <begin position="77"/>
        <end position="95"/>
    </location>
</feature>
<evidence type="ECO:0000256" key="4">
    <source>
        <dbReference type="ARBA" id="ARBA00023136"/>
    </source>
</evidence>
<dbReference type="Pfam" id="PF02600">
    <property type="entry name" value="DsbB"/>
    <property type="match status" value="1"/>
</dbReference>
<gene>
    <name evidence="6" type="ORF">DES32_2717</name>
</gene>
<accession>A0A3D9YPV1</accession>
<evidence type="ECO:0000313" key="7">
    <source>
        <dbReference type="Proteomes" id="UP000256900"/>
    </source>
</evidence>
<comment type="caution">
    <text evidence="6">The sequence shown here is derived from an EMBL/GenBank/DDBJ whole genome shotgun (WGS) entry which is preliminary data.</text>
</comment>
<feature type="transmembrane region" description="Helical" evidence="5">
    <location>
        <begin position="12"/>
        <end position="36"/>
    </location>
</feature>
<evidence type="ECO:0000256" key="5">
    <source>
        <dbReference type="SAM" id="Phobius"/>
    </source>
</evidence>
<protein>
    <submittedName>
        <fullName evidence="6">Disulfide bond formation protein DsbB</fullName>
    </submittedName>
</protein>
<dbReference type="AlphaFoldDB" id="A0A3D9YPV1"/>
<evidence type="ECO:0000256" key="2">
    <source>
        <dbReference type="ARBA" id="ARBA00022692"/>
    </source>
</evidence>